<accession>R4JDT5</accession>
<dbReference type="Proteomes" id="UP000258501">
    <property type="component" value="Segment"/>
</dbReference>
<evidence type="ECO:0000256" key="2">
    <source>
        <dbReference type="SAM" id="Phobius"/>
    </source>
</evidence>
<keyword evidence="1" id="KW-0175">Coiled coil</keyword>
<keyword evidence="2" id="KW-1133">Transmembrane helix</keyword>
<name>R4JDT5_9CAUD</name>
<keyword evidence="4" id="KW-1185">Reference proteome</keyword>
<keyword evidence="2" id="KW-0472">Membrane</keyword>
<protein>
    <submittedName>
        <fullName evidence="3">Uncharacterized protein</fullName>
    </submittedName>
</protein>
<evidence type="ECO:0000313" key="3">
    <source>
        <dbReference type="EMBL" id="AGK86907.1"/>
    </source>
</evidence>
<keyword evidence="2" id="KW-0812">Transmembrane</keyword>
<evidence type="ECO:0000313" key="4">
    <source>
        <dbReference type="Proteomes" id="UP000258501"/>
    </source>
</evidence>
<feature type="transmembrane region" description="Helical" evidence="2">
    <location>
        <begin position="30"/>
        <end position="48"/>
    </location>
</feature>
<reference evidence="3 4" key="1">
    <citation type="submission" date="2013-02" db="EMBL/GenBank/DDBJ databases">
        <authorList>
            <person name="Lukaszewicz M."/>
            <person name="Biegalska A."/>
            <person name="Krasowska A."/>
        </authorList>
    </citation>
    <scope>NUCLEOTIDE SEQUENCE [LARGE SCALE GENOMIC DNA]</scope>
</reference>
<dbReference type="EMBL" id="KC699836">
    <property type="protein sequence ID" value="AGK86907.1"/>
    <property type="molecule type" value="Genomic_DNA"/>
</dbReference>
<evidence type="ECO:0000256" key="1">
    <source>
        <dbReference type="SAM" id="Coils"/>
    </source>
</evidence>
<feature type="coiled-coil region" evidence="1">
    <location>
        <begin position="48"/>
        <end position="82"/>
    </location>
</feature>
<proteinExistence type="predicted"/>
<gene>
    <name evidence="3" type="ORF">SIOphi_00495</name>
</gene>
<sequence length="83" mass="10063">MRTFVAWGLIIFSVIMFYIAFSLIPSPFFILLFGLSLIFGWVSGGRYMDRVEERQRQEDEYYRNLEKRLQELEEKSKEQKENK</sequence>
<organism evidence="3 4">
    <name type="scientific">Bacillus phage SIOphi</name>
    <dbReference type="NCBI Taxonomy" id="1285382"/>
    <lineage>
        <taxon>Viruses</taxon>
        <taxon>Duplodnaviria</taxon>
        <taxon>Heunggongvirae</taxon>
        <taxon>Uroviricota</taxon>
        <taxon>Caudoviricetes</taxon>
        <taxon>Herelleviridae</taxon>
        <taxon>Bastillevirinae</taxon>
        <taxon>Siophivirus</taxon>
        <taxon>Siophivirus SIOphi</taxon>
    </lineage>
</organism>
<feature type="transmembrane region" description="Helical" evidence="2">
    <location>
        <begin position="5"/>
        <end position="24"/>
    </location>
</feature>